<dbReference type="Gene3D" id="2.170.270.10">
    <property type="entry name" value="SET domain"/>
    <property type="match status" value="1"/>
</dbReference>
<dbReference type="CDD" id="cd20071">
    <property type="entry name" value="SET_SMYD"/>
    <property type="match status" value="1"/>
</dbReference>
<evidence type="ECO:0000313" key="3">
    <source>
        <dbReference type="Proteomes" id="UP000823046"/>
    </source>
</evidence>
<keyword evidence="3" id="KW-1185">Reference proteome</keyword>
<dbReference type="InterPro" id="IPR050869">
    <property type="entry name" value="H3K4_H4K5_MeTrfase"/>
</dbReference>
<reference evidence="2 3" key="1">
    <citation type="journal article" date="2020" name="bioRxiv">
        <title>Metabolic contributions of an alphaproteobacterial endosymbiont in the apicomplexan Cardiosporidium cionae.</title>
        <authorList>
            <person name="Hunter E.S."/>
            <person name="Paight C.J."/>
            <person name="Lane C.E."/>
        </authorList>
    </citation>
    <scope>NUCLEOTIDE SEQUENCE [LARGE SCALE GENOMIC DNA]</scope>
    <source>
        <strain evidence="2">ESH_2018</strain>
    </source>
</reference>
<keyword evidence="2" id="KW-0808">Transferase</keyword>
<sequence>MKRPQHDCSDSAFLDDYVTLTSLYDLQVVKIKNKGKGVIAKRSMSADMDILEELPLAVWPIKLPSGPIKDIFCENCLHFLPYDGDTTCHLAEKVSSFSPQIPSTSGSSNCAGCLNILSSEYDTVASSSNERITSRNKDYGQPDTYFCCDTCTIQGLGAKNAADSRNVSAQDSCFRKHLSLSNVDSSDSTIPSVGGWLEFLSADALHTLRRRQREVDPMGDCPITLEAFGRIISRIVAISVQMYTEFHLSISESYTIAWRSYERLFPSQNLSLIDFNFERAHEILSGTLGDKIENTLGELIRTHLLSLDTLQLIMEKLILNCQSLNIWGAAHNGELTVLRAAGVYVLQSCFNHSCDPNCTISCMWDSTITITTLRPIAEGEELTIAYIPTELSLAERKNLLLNYLFYCSCSKCLYEEKQVAAATDLNNMLLQDL</sequence>
<name>A0ABQ7J4T8_9APIC</name>
<dbReference type="SUPFAM" id="SSF82199">
    <property type="entry name" value="SET domain"/>
    <property type="match status" value="1"/>
</dbReference>
<protein>
    <submittedName>
        <fullName evidence="2">Histone lysine methyltransferase, SET</fullName>
    </submittedName>
</protein>
<comment type="caution">
    <text evidence="2">The sequence shown here is derived from an EMBL/GenBank/DDBJ whole genome shotgun (WGS) entry which is preliminary data.</text>
</comment>
<keyword evidence="2" id="KW-0489">Methyltransferase</keyword>
<dbReference type="SMART" id="SM00317">
    <property type="entry name" value="SET"/>
    <property type="match status" value="1"/>
</dbReference>
<dbReference type="InterPro" id="IPR001214">
    <property type="entry name" value="SET_dom"/>
</dbReference>
<dbReference type="EMBL" id="JADAQX010001010">
    <property type="protein sequence ID" value="KAF8819041.1"/>
    <property type="molecule type" value="Genomic_DNA"/>
</dbReference>
<dbReference type="PANTHER" id="PTHR12197">
    <property type="entry name" value="HISTONE-LYSINE N-METHYLTRANSFERASE SMYD"/>
    <property type="match status" value="1"/>
</dbReference>
<gene>
    <name evidence="2" type="ORF">IE077_004312</name>
</gene>
<proteinExistence type="predicted"/>
<evidence type="ECO:0000313" key="2">
    <source>
        <dbReference type="EMBL" id="KAF8819041.1"/>
    </source>
</evidence>
<dbReference type="GO" id="GO:0008168">
    <property type="term" value="F:methyltransferase activity"/>
    <property type="evidence" value="ECO:0007669"/>
    <property type="project" value="UniProtKB-KW"/>
</dbReference>
<dbReference type="PROSITE" id="PS50280">
    <property type="entry name" value="SET"/>
    <property type="match status" value="1"/>
</dbReference>
<dbReference type="GO" id="GO:0032259">
    <property type="term" value="P:methylation"/>
    <property type="evidence" value="ECO:0007669"/>
    <property type="project" value="UniProtKB-KW"/>
</dbReference>
<organism evidence="2 3">
    <name type="scientific">Cardiosporidium cionae</name>
    <dbReference type="NCBI Taxonomy" id="476202"/>
    <lineage>
        <taxon>Eukaryota</taxon>
        <taxon>Sar</taxon>
        <taxon>Alveolata</taxon>
        <taxon>Apicomplexa</taxon>
        <taxon>Aconoidasida</taxon>
        <taxon>Nephromycida</taxon>
        <taxon>Cardiosporidium</taxon>
    </lineage>
</organism>
<accession>A0ABQ7J4T8</accession>
<dbReference type="Pfam" id="PF00856">
    <property type="entry name" value="SET"/>
    <property type="match status" value="1"/>
</dbReference>
<evidence type="ECO:0000259" key="1">
    <source>
        <dbReference type="PROSITE" id="PS50280"/>
    </source>
</evidence>
<dbReference type="PANTHER" id="PTHR12197:SF251">
    <property type="entry name" value="EG:BACR7C10.4 PROTEIN"/>
    <property type="match status" value="1"/>
</dbReference>
<feature type="domain" description="SET" evidence="1">
    <location>
        <begin position="24"/>
        <end position="387"/>
    </location>
</feature>
<dbReference type="InterPro" id="IPR046341">
    <property type="entry name" value="SET_dom_sf"/>
</dbReference>
<dbReference type="Proteomes" id="UP000823046">
    <property type="component" value="Unassembled WGS sequence"/>
</dbReference>